<dbReference type="InterPro" id="IPR006528">
    <property type="entry name" value="Phage_head_morphogenesis_dom"/>
</dbReference>
<feature type="domain" description="Phage head morphogenesis" evidence="1">
    <location>
        <begin position="216"/>
        <end position="325"/>
    </location>
</feature>
<dbReference type="RefSeq" id="WP_159966127.1">
    <property type="nucleotide sequence ID" value="NZ_APKE01000032.1"/>
</dbReference>
<keyword evidence="3" id="KW-1185">Reference proteome</keyword>
<evidence type="ECO:0000259" key="1">
    <source>
        <dbReference type="Pfam" id="PF04233"/>
    </source>
</evidence>
<accession>A0A921TB84</accession>
<comment type="caution">
    <text evidence="2">The sequence shown here is derived from an EMBL/GenBank/DDBJ whole genome shotgun (WGS) entry which is preliminary data.</text>
</comment>
<name>A0A921TB84_9RHOB</name>
<dbReference type="EMBL" id="APKE01000032">
    <property type="protein sequence ID" value="KAF0675075.1"/>
    <property type="molecule type" value="Genomic_DNA"/>
</dbReference>
<evidence type="ECO:0000313" key="2">
    <source>
        <dbReference type="EMBL" id="KAF0675075.1"/>
    </source>
</evidence>
<organism evidence="2 3">
    <name type="scientific">Profundibacterium mesophilum KAUST100406-0324</name>
    <dbReference type="NCBI Taxonomy" id="1037889"/>
    <lineage>
        <taxon>Bacteria</taxon>
        <taxon>Pseudomonadati</taxon>
        <taxon>Pseudomonadota</taxon>
        <taxon>Alphaproteobacteria</taxon>
        <taxon>Rhodobacterales</taxon>
        <taxon>Roseobacteraceae</taxon>
        <taxon>Profundibacterium</taxon>
    </lineage>
</organism>
<proteinExistence type="predicted"/>
<dbReference type="Pfam" id="PF04233">
    <property type="entry name" value="Phage_Mu_F"/>
    <property type="match status" value="1"/>
</dbReference>
<dbReference type="AlphaFoldDB" id="A0A921TB84"/>
<dbReference type="Proteomes" id="UP000698242">
    <property type="component" value="Unassembled WGS sequence"/>
</dbReference>
<evidence type="ECO:0000313" key="3">
    <source>
        <dbReference type="Proteomes" id="UP000698242"/>
    </source>
</evidence>
<gene>
    <name evidence="2" type="ORF">PMES_02596</name>
</gene>
<sequence length="337" mass="37553">MRDSYTRFIEQLERISAKMARAFERAMADVLNEVRFSDLMDAIERGDIEQAFRVLRMDQAAFAPVLDELEAAFVEGGETVIDTAPIRTVRGLGVRFDGRHDRAIEWMRNRGARLVDEMGQQAQRVIADTVADGLESNRGVRTVALDLVGTKGGGNSRRGGLLGLHTIQAGAVRNARRELREGNFSAYLRRERRDRSFDRSIAKAAREGTQLAASDIDKLTRRYSERLLKLRSENVARTETIGALNAGRYEAAAQMVYSGRLPESAVSFVWQSTPSRRTRDTHRAMNGQKIRFGEAFTSPSMARLRFPGDASLGAPASEIVNCRCGARTEVNWLSLAV</sequence>
<reference evidence="2" key="1">
    <citation type="submission" date="2013-03" db="EMBL/GenBank/DDBJ databases">
        <title>Genome Sequence of the Profundibacterium mesophilum strain KAUST100406-0324T from Red Sea, a novel genus in the family Rhodobacteraceae.</title>
        <authorList>
            <person name="Essack M."/>
            <person name="Alam I."/>
            <person name="Lafi F."/>
            <person name="Alawi W."/>
            <person name="Kamanu F."/>
            <person name="Al-Suwailem A."/>
            <person name="Lee O.O."/>
            <person name="Xu Y."/>
            <person name="Bajic V."/>
            <person name="Qian P.-Y."/>
            <person name="Archer J."/>
        </authorList>
    </citation>
    <scope>NUCLEOTIDE SEQUENCE</scope>
    <source>
        <strain evidence="2">KAUST100406-0324</strain>
    </source>
</reference>
<dbReference type="OrthoDB" id="952090at2"/>
<protein>
    <submittedName>
        <fullName evidence="2">Head morphogenesis protein</fullName>
    </submittedName>
</protein>